<dbReference type="InterPro" id="IPR043131">
    <property type="entry name" value="BCAT-like_N"/>
</dbReference>
<dbReference type="GO" id="GO:0046394">
    <property type="term" value="P:carboxylic acid biosynthetic process"/>
    <property type="evidence" value="ECO:0007669"/>
    <property type="project" value="UniProtKB-ARBA"/>
</dbReference>
<proteinExistence type="inferred from homology"/>
<dbReference type="InterPro" id="IPR050571">
    <property type="entry name" value="Class-IV_PLP-Dep_Aminotrnsfr"/>
</dbReference>
<dbReference type="EMBL" id="AOPZ01000067">
    <property type="protein sequence ID" value="EPH45131.1"/>
    <property type="molecule type" value="Genomic_DNA"/>
</dbReference>
<name>S3ZNS2_9ACTN</name>
<keyword evidence="3" id="KW-1185">Reference proteome</keyword>
<sequence>MLWRNGELVPWREATTHVRSVGHASVSAVFEGVRAYWGPRDRQLFVFRLTEHLDRLVESARLARLHMSWTTPELAEAVLTVLRANGYRADTYIRPWTFVAGVVSELLSPADAPTETVIDTWPSPPAPTEVTGARVATSSWRRISDQQMSPRIKAFANYHQARIAAAEARQAGYDLPLFLNERGHVSEGSGACIALVRRGRMVTPP</sequence>
<dbReference type="PANTHER" id="PTHR42743:SF11">
    <property type="entry name" value="AMINODEOXYCHORISMATE LYASE"/>
    <property type="match status" value="1"/>
</dbReference>
<dbReference type="PANTHER" id="PTHR42743">
    <property type="entry name" value="AMINO-ACID AMINOTRANSFERASE"/>
    <property type="match status" value="1"/>
</dbReference>
<evidence type="ECO:0000256" key="1">
    <source>
        <dbReference type="ARBA" id="ARBA00009320"/>
    </source>
</evidence>
<dbReference type="SUPFAM" id="SSF56752">
    <property type="entry name" value="D-aminoacid aminotransferase-like PLP-dependent enzymes"/>
    <property type="match status" value="1"/>
</dbReference>
<gene>
    <name evidence="2" type="ORF">STRAU_1759</name>
</gene>
<dbReference type="CDD" id="cd00449">
    <property type="entry name" value="PLPDE_IV"/>
    <property type="match status" value="1"/>
</dbReference>
<dbReference type="Gene3D" id="3.30.470.10">
    <property type="match status" value="1"/>
</dbReference>
<dbReference type="InterPro" id="IPR001544">
    <property type="entry name" value="Aminotrans_IV"/>
</dbReference>
<comment type="similarity">
    <text evidence="1">Belongs to the class-IV pyridoxal-phosphate-dependent aminotransferase family.</text>
</comment>
<dbReference type="Pfam" id="PF01063">
    <property type="entry name" value="Aminotran_4"/>
    <property type="match status" value="1"/>
</dbReference>
<organism evidence="2 3">
    <name type="scientific">Streptomyces aurantiacus JA 4570</name>
    <dbReference type="NCBI Taxonomy" id="1286094"/>
    <lineage>
        <taxon>Bacteria</taxon>
        <taxon>Bacillati</taxon>
        <taxon>Actinomycetota</taxon>
        <taxon>Actinomycetes</taxon>
        <taxon>Kitasatosporales</taxon>
        <taxon>Streptomycetaceae</taxon>
        <taxon>Streptomyces</taxon>
        <taxon>Streptomyces aurantiacus group</taxon>
    </lineage>
</organism>
<keyword evidence="2" id="KW-0032">Aminotransferase</keyword>
<reference evidence="2 3" key="1">
    <citation type="submission" date="2013-02" db="EMBL/GenBank/DDBJ databases">
        <title>Draft Genome Sequence of Streptomyces aurantiacus, Which Produces Setomimycin.</title>
        <authorList>
            <person name="Gruening B.A."/>
            <person name="Praeg A."/>
            <person name="Erxleben A."/>
            <person name="Guenther S."/>
            <person name="Mueller M."/>
        </authorList>
    </citation>
    <scope>NUCLEOTIDE SEQUENCE [LARGE SCALE GENOMIC DNA]</scope>
    <source>
        <strain evidence="2 3">JA 4570</strain>
    </source>
</reference>
<dbReference type="InterPro" id="IPR036038">
    <property type="entry name" value="Aminotransferase-like"/>
</dbReference>
<dbReference type="Proteomes" id="UP000014629">
    <property type="component" value="Unassembled WGS sequence"/>
</dbReference>
<keyword evidence="2" id="KW-0808">Transferase</keyword>
<dbReference type="InterPro" id="IPR043132">
    <property type="entry name" value="BCAT-like_C"/>
</dbReference>
<dbReference type="Gene3D" id="3.20.10.10">
    <property type="entry name" value="D-amino Acid Aminotransferase, subunit A, domain 2"/>
    <property type="match status" value="1"/>
</dbReference>
<evidence type="ECO:0000313" key="3">
    <source>
        <dbReference type="Proteomes" id="UP000014629"/>
    </source>
</evidence>
<dbReference type="PATRIC" id="fig|1286094.4.peg.1737"/>
<comment type="caution">
    <text evidence="2">The sequence shown here is derived from an EMBL/GenBank/DDBJ whole genome shotgun (WGS) entry which is preliminary data.</text>
</comment>
<evidence type="ECO:0000313" key="2">
    <source>
        <dbReference type="EMBL" id="EPH45131.1"/>
    </source>
</evidence>
<protein>
    <submittedName>
        <fullName evidence="2">Putative branched-chain-amino-acid aminotransferase</fullName>
    </submittedName>
</protein>
<dbReference type="AlphaFoldDB" id="S3ZNS2"/>
<dbReference type="GO" id="GO:0008483">
    <property type="term" value="F:transaminase activity"/>
    <property type="evidence" value="ECO:0007669"/>
    <property type="project" value="UniProtKB-KW"/>
</dbReference>
<accession>S3ZNS2</accession>